<keyword evidence="1" id="KW-0378">Hydrolase</keyword>
<dbReference type="Proteomes" id="UP001156484">
    <property type="component" value="Chromosome"/>
</dbReference>
<evidence type="ECO:0000313" key="2">
    <source>
        <dbReference type="Proteomes" id="UP001156484"/>
    </source>
</evidence>
<proteinExistence type="predicted"/>
<accession>A0ACD4DN04</accession>
<keyword evidence="2" id="KW-1185">Reference proteome</keyword>
<gene>
    <name evidence="1" type="ORF">OED52_14210</name>
</gene>
<evidence type="ECO:0000313" key="1">
    <source>
        <dbReference type="EMBL" id="UYP21058.1"/>
    </source>
</evidence>
<reference evidence="1" key="1">
    <citation type="submission" date="2022-10" db="EMBL/GenBank/DDBJ databases">
        <title>Rhodococcus ferula Z13 complete genome.</title>
        <authorList>
            <person name="Long X."/>
            <person name="Zang M."/>
        </authorList>
    </citation>
    <scope>NUCLEOTIDE SEQUENCE</scope>
    <source>
        <strain evidence="1">Z13</strain>
    </source>
</reference>
<dbReference type="EMBL" id="CP107551">
    <property type="protein sequence ID" value="UYP21058.1"/>
    <property type="molecule type" value="Genomic_DNA"/>
</dbReference>
<name>A0ACD4DN04_9NOCA</name>
<protein>
    <submittedName>
        <fullName evidence="1">HAD-IA family hydrolase</fullName>
    </submittedName>
</protein>
<organism evidence="1 2">
    <name type="scientific">Rhodococcus sacchari</name>
    <dbReference type="NCBI Taxonomy" id="2962047"/>
    <lineage>
        <taxon>Bacteria</taxon>
        <taxon>Bacillati</taxon>
        <taxon>Actinomycetota</taxon>
        <taxon>Actinomycetes</taxon>
        <taxon>Mycobacteriales</taxon>
        <taxon>Nocardiaceae</taxon>
        <taxon>Rhodococcus</taxon>
    </lineage>
</organism>
<sequence>MRGLVLDVGGVLVGPGTDPETIGAVVRHLRGRGVHTALLSNDPGGPGAQWLRDLEGPFVDRVVLSGDVGIAKPDPESYRLVARLLDLEPGDCVFVDDFVGNVRGAAAAGMVGVHHDGSREVLTELAVLFDIDLAGLDDAPPDGAAADRRRTGGSALEGDTRRW</sequence>